<dbReference type="AlphaFoldDB" id="A0A1G7A8U9"/>
<evidence type="ECO:0000313" key="1">
    <source>
        <dbReference type="EMBL" id="SDE10485.1"/>
    </source>
</evidence>
<dbReference type="InterPro" id="IPR050563">
    <property type="entry name" value="4-hydroxybenzoyl-CoA_TE"/>
</dbReference>
<keyword evidence="2" id="KW-1185">Reference proteome</keyword>
<accession>A0A1G7A8U9</accession>
<keyword evidence="1" id="KW-0378">Hydrolase</keyword>
<gene>
    <name evidence="1" type="ORF">SAMN05444580_11067</name>
</gene>
<dbReference type="Proteomes" id="UP000199417">
    <property type="component" value="Unassembled WGS sequence"/>
</dbReference>
<dbReference type="EMBL" id="FNAB01000010">
    <property type="protein sequence ID" value="SDE10485.1"/>
    <property type="molecule type" value="Genomic_DNA"/>
</dbReference>
<name>A0A1G7A8U9_9NOCA</name>
<dbReference type="Pfam" id="PF13279">
    <property type="entry name" value="4HBT_2"/>
    <property type="match status" value="1"/>
</dbReference>
<dbReference type="PANTHER" id="PTHR31793:SF24">
    <property type="entry name" value="LONG-CHAIN ACYL-COA THIOESTERASE FADM"/>
    <property type="match status" value="1"/>
</dbReference>
<dbReference type="RefSeq" id="WP_072844911.1">
    <property type="nucleotide sequence ID" value="NZ_FNAB01000010.1"/>
</dbReference>
<organism evidence="1 2">
    <name type="scientific">Rhodococcus tukisamuensis</name>
    <dbReference type="NCBI Taxonomy" id="168276"/>
    <lineage>
        <taxon>Bacteria</taxon>
        <taxon>Bacillati</taxon>
        <taxon>Actinomycetota</taxon>
        <taxon>Actinomycetes</taxon>
        <taxon>Mycobacteriales</taxon>
        <taxon>Nocardiaceae</taxon>
        <taxon>Rhodococcus</taxon>
    </lineage>
</organism>
<reference evidence="1 2" key="1">
    <citation type="submission" date="2016-10" db="EMBL/GenBank/DDBJ databases">
        <authorList>
            <person name="de Groot N.N."/>
        </authorList>
    </citation>
    <scope>NUCLEOTIDE SEQUENCE [LARGE SCALE GENOMIC DNA]</scope>
    <source>
        <strain evidence="1 2">JCM 11308</strain>
    </source>
</reference>
<evidence type="ECO:0000313" key="2">
    <source>
        <dbReference type="Proteomes" id="UP000199417"/>
    </source>
</evidence>
<dbReference type="SUPFAM" id="SSF54637">
    <property type="entry name" value="Thioesterase/thiol ester dehydrase-isomerase"/>
    <property type="match status" value="1"/>
</dbReference>
<protein>
    <submittedName>
        <fullName evidence="1">Acyl-CoA thioester hydrolase</fullName>
    </submittedName>
</protein>
<dbReference type="Gene3D" id="3.10.129.10">
    <property type="entry name" value="Hotdog Thioesterase"/>
    <property type="match status" value="1"/>
</dbReference>
<dbReference type="STRING" id="168276.SAMN05444580_11067"/>
<sequence length="140" mass="15687">MPNKTYTCEIQVRWGDSDRLGHVNNVLFVEYAQEARVKFFRDCIWTAGVQATATVVRKMEIEYLRPVTDESGPLTAEVYILHIGNSSFEVRHVMRDRHGHTCAVADSVLVGFDRKTDKSTPLADAVRTALAEYAVAAVVD</sequence>
<dbReference type="PANTHER" id="PTHR31793">
    <property type="entry name" value="4-HYDROXYBENZOYL-COA THIOESTERASE FAMILY MEMBER"/>
    <property type="match status" value="1"/>
</dbReference>
<dbReference type="CDD" id="cd00586">
    <property type="entry name" value="4HBT"/>
    <property type="match status" value="1"/>
</dbReference>
<dbReference type="GO" id="GO:0047617">
    <property type="term" value="F:fatty acyl-CoA hydrolase activity"/>
    <property type="evidence" value="ECO:0007669"/>
    <property type="project" value="TreeGrafter"/>
</dbReference>
<proteinExistence type="predicted"/>
<dbReference type="InterPro" id="IPR029069">
    <property type="entry name" value="HotDog_dom_sf"/>
</dbReference>